<sequence>MAIRIIGFLILTRLLLPVTLVAQKKQVLPYDMRLVKQEPPVESLEKEPSFTVLPQVRGMKGLDGIILWVKADRKLLAAYQNDKLLWETNVVDACTHLSGFEGPPIIRMVVSQSPVAVIFVQVGKNGFVEVDRKTGKVSGTDIQEE</sequence>
<keyword evidence="2" id="KW-1185">Reference proteome</keyword>
<organism evidence="1 2">
    <name type="scientific">Hymenobacter roseosalivarius DSM 11622</name>
    <dbReference type="NCBI Taxonomy" id="645990"/>
    <lineage>
        <taxon>Bacteria</taxon>
        <taxon>Pseudomonadati</taxon>
        <taxon>Bacteroidota</taxon>
        <taxon>Cytophagia</taxon>
        <taxon>Cytophagales</taxon>
        <taxon>Hymenobacteraceae</taxon>
        <taxon>Hymenobacter</taxon>
    </lineage>
</organism>
<dbReference type="Proteomes" id="UP000192266">
    <property type="component" value="Unassembled WGS sequence"/>
</dbReference>
<reference evidence="1 2" key="1">
    <citation type="submission" date="2017-04" db="EMBL/GenBank/DDBJ databases">
        <authorList>
            <person name="Afonso C.L."/>
            <person name="Miller P.J."/>
            <person name="Scott M.A."/>
            <person name="Spackman E."/>
            <person name="Goraichik I."/>
            <person name="Dimitrov K.M."/>
            <person name="Suarez D.L."/>
            <person name="Swayne D.E."/>
        </authorList>
    </citation>
    <scope>NUCLEOTIDE SEQUENCE [LARGE SCALE GENOMIC DNA]</scope>
    <source>
        <strain evidence="1 2">DSM 11622</strain>
    </source>
</reference>
<dbReference type="RefSeq" id="WP_084444471.1">
    <property type="nucleotide sequence ID" value="NZ_FWWW01000053.1"/>
</dbReference>
<protein>
    <submittedName>
        <fullName evidence="1">Uncharacterized protein</fullName>
    </submittedName>
</protein>
<gene>
    <name evidence="1" type="ORF">SAMN00120144_3277</name>
</gene>
<dbReference type="EMBL" id="FWWW01000053">
    <property type="protein sequence ID" value="SMB90093.1"/>
    <property type="molecule type" value="Genomic_DNA"/>
</dbReference>
<proteinExistence type="predicted"/>
<accession>A0A1W1VA53</accession>
<evidence type="ECO:0000313" key="2">
    <source>
        <dbReference type="Proteomes" id="UP000192266"/>
    </source>
</evidence>
<dbReference type="STRING" id="645990.SAMN00120144_3277"/>
<name>A0A1W1VA53_9BACT</name>
<dbReference type="OrthoDB" id="880445at2"/>
<dbReference type="AlphaFoldDB" id="A0A1W1VA53"/>
<evidence type="ECO:0000313" key="1">
    <source>
        <dbReference type="EMBL" id="SMB90093.1"/>
    </source>
</evidence>